<name>A0A5B7KID2_PORTR</name>
<organism evidence="1 2">
    <name type="scientific">Portunus trituberculatus</name>
    <name type="common">Swimming crab</name>
    <name type="synonym">Neptunus trituberculatus</name>
    <dbReference type="NCBI Taxonomy" id="210409"/>
    <lineage>
        <taxon>Eukaryota</taxon>
        <taxon>Metazoa</taxon>
        <taxon>Ecdysozoa</taxon>
        <taxon>Arthropoda</taxon>
        <taxon>Crustacea</taxon>
        <taxon>Multicrustacea</taxon>
        <taxon>Malacostraca</taxon>
        <taxon>Eumalacostraca</taxon>
        <taxon>Eucarida</taxon>
        <taxon>Decapoda</taxon>
        <taxon>Pleocyemata</taxon>
        <taxon>Brachyura</taxon>
        <taxon>Eubrachyura</taxon>
        <taxon>Portunoidea</taxon>
        <taxon>Portunidae</taxon>
        <taxon>Portuninae</taxon>
        <taxon>Portunus</taxon>
    </lineage>
</organism>
<keyword evidence="2" id="KW-1185">Reference proteome</keyword>
<dbReference type="AlphaFoldDB" id="A0A5B7KID2"/>
<accession>A0A5B7KID2</accession>
<gene>
    <name evidence="1" type="ORF">E2C01_102435</name>
</gene>
<dbReference type="EMBL" id="VSRR010152159">
    <property type="protein sequence ID" value="MPD06614.1"/>
    <property type="molecule type" value="Genomic_DNA"/>
</dbReference>
<evidence type="ECO:0000313" key="2">
    <source>
        <dbReference type="Proteomes" id="UP000324222"/>
    </source>
</evidence>
<dbReference type="Proteomes" id="UP000324222">
    <property type="component" value="Unassembled WGS sequence"/>
</dbReference>
<reference evidence="1 2" key="1">
    <citation type="submission" date="2019-05" db="EMBL/GenBank/DDBJ databases">
        <title>Another draft genome of Portunus trituberculatus and its Hox gene families provides insights of decapod evolution.</title>
        <authorList>
            <person name="Jeong J.-H."/>
            <person name="Song I."/>
            <person name="Kim S."/>
            <person name="Choi T."/>
            <person name="Kim D."/>
            <person name="Ryu S."/>
            <person name="Kim W."/>
        </authorList>
    </citation>
    <scope>NUCLEOTIDE SEQUENCE [LARGE SCALE GENOMIC DNA]</scope>
    <source>
        <tissue evidence="1">Muscle</tissue>
    </source>
</reference>
<protein>
    <submittedName>
        <fullName evidence="1">Uncharacterized protein</fullName>
    </submittedName>
</protein>
<evidence type="ECO:0000313" key="1">
    <source>
        <dbReference type="EMBL" id="MPD06614.1"/>
    </source>
</evidence>
<comment type="caution">
    <text evidence="1">The sequence shown here is derived from an EMBL/GenBank/DDBJ whole genome shotgun (WGS) entry which is preliminary data.</text>
</comment>
<proteinExistence type="predicted"/>
<sequence>MWLACSVFSRHYISASLYTHTEVSRRRPPPMSSTTPELYAVLEARRSTLWRLSITMFISLLSQAALYALQSTSPPPPWTNLVDKCVNLIHALEGAGATVHFTWTLSCGCPAK</sequence>